<feature type="transmembrane region" description="Helical" evidence="1">
    <location>
        <begin position="209"/>
        <end position="242"/>
    </location>
</feature>
<reference evidence="3" key="1">
    <citation type="journal article" date="2019" name="Int. J. Syst. Evol. Microbiol.">
        <title>The Global Catalogue of Microorganisms (GCM) 10K type strain sequencing project: providing services to taxonomists for standard genome sequencing and annotation.</title>
        <authorList>
            <consortium name="The Broad Institute Genomics Platform"/>
            <consortium name="The Broad Institute Genome Sequencing Center for Infectious Disease"/>
            <person name="Wu L."/>
            <person name="Ma J."/>
        </authorList>
    </citation>
    <scope>NUCLEOTIDE SEQUENCE [LARGE SCALE GENOMIC DNA]</scope>
    <source>
        <strain evidence="3">KCTC 52232</strain>
    </source>
</reference>
<name>A0ABW5XK45_9SPHI</name>
<organism evidence="2 3">
    <name type="scientific">Mucilaginibacter antarcticus</name>
    <dbReference type="NCBI Taxonomy" id="1855725"/>
    <lineage>
        <taxon>Bacteria</taxon>
        <taxon>Pseudomonadati</taxon>
        <taxon>Bacteroidota</taxon>
        <taxon>Sphingobacteriia</taxon>
        <taxon>Sphingobacteriales</taxon>
        <taxon>Sphingobacteriaceae</taxon>
        <taxon>Mucilaginibacter</taxon>
    </lineage>
</organism>
<gene>
    <name evidence="2" type="ORF">ACFSYC_00630</name>
</gene>
<protein>
    <submittedName>
        <fullName evidence="2">DUF808 domain-containing protein</fullName>
    </submittedName>
</protein>
<keyword evidence="1" id="KW-0472">Membrane</keyword>
<proteinExistence type="predicted"/>
<dbReference type="RefSeq" id="WP_377122295.1">
    <property type="nucleotide sequence ID" value="NZ_JBHUON010000001.1"/>
</dbReference>
<comment type="caution">
    <text evidence="2">The sequence shown here is derived from an EMBL/GenBank/DDBJ whole genome shotgun (WGS) entry which is preliminary data.</text>
</comment>
<dbReference type="InterPro" id="IPR008526">
    <property type="entry name" value="YedI"/>
</dbReference>
<keyword evidence="1" id="KW-1133">Transmembrane helix</keyword>
<dbReference type="PANTHER" id="PTHR30503">
    <property type="entry name" value="INNER MEMBRANE PROTEIN YEDI"/>
    <property type="match status" value="1"/>
</dbReference>
<evidence type="ECO:0000256" key="1">
    <source>
        <dbReference type="SAM" id="Phobius"/>
    </source>
</evidence>
<feature type="transmembrane region" description="Helical" evidence="1">
    <location>
        <begin position="262"/>
        <end position="279"/>
    </location>
</feature>
<dbReference type="Pfam" id="PF05661">
    <property type="entry name" value="DUF808"/>
    <property type="match status" value="1"/>
</dbReference>
<keyword evidence="3" id="KW-1185">Reference proteome</keyword>
<dbReference type="PANTHER" id="PTHR30503:SF3">
    <property type="entry name" value="INNER MEMBRANE PROTEIN YEDI"/>
    <property type="match status" value="1"/>
</dbReference>
<evidence type="ECO:0000313" key="3">
    <source>
        <dbReference type="Proteomes" id="UP001597601"/>
    </source>
</evidence>
<sequence length="288" mass="30602">MASGFFAILDDIAALMDDVAITTKVAARKTAGILGDDLAVNAEKATGFLSSRELPVLWAITKGSFINKLIIVPIALLLSAFLPVAITVALVLGGFYLAYEGVEKIVEFLFHREKKGHEVIKEAVTDDAEAEKAKVKSAVTTDFILSVEIVIIALGTVVEKDLTTQIITVSAVALLATVGVYGIVALIVRMDDAGYSLINRSKNKGFFSLLGKLLVKSLPVIIKVLGVVGTIALILVSGGIFAHNIEYFHHLFPTWPVIVKELTFGIVAGLLAVAVAEGGKKAISAFKK</sequence>
<accession>A0ABW5XK45</accession>
<dbReference type="EMBL" id="JBHUON010000001">
    <property type="protein sequence ID" value="MFD2863176.1"/>
    <property type="molecule type" value="Genomic_DNA"/>
</dbReference>
<dbReference type="PIRSF" id="PIRSF016660">
    <property type="entry name" value="YedI"/>
    <property type="match status" value="1"/>
</dbReference>
<feature type="transmembrane region" description="Helical" evidence="1">
    <location>
        <begin position="69"/>
        <end position="99"/>
    </location>
</feature>
<feature type="transmembrane region" description="Helical" evidence="1">
    <location>
        <begin position="166"/>
        <end position="188"/>
    </location>
</feature>
<keyword evidence="1" id="KW-0812">Transmembrane</keyword>
<evidence type="ECO:0000313" key="2">
    <source>
        <dbReference type="EMBL" id="MFD2863176.1"/>
    </source>
</evidence>
<dbReference type="Proteomes" id="UP001597601">
    <property type="component" value="Unassembled WGS sequence"/>
</dbReference>